<gene>
    <name evidence="2" type="ORF">BDV34DRAFT_229411</name>
</gene>
<sequence length="121" mass="12921">MANTARAMVDRLQHLRGDYEQLRFSINTVGDNLSSSVVPSTAQSVSVSAAPSLMATYATERLAAPSDEDVAIDAWVSHLASLDMNSILWTPSDSSPSKGAFSPPKHRRSNGFNTSSKRAPG</sequence>
<protein>
    <submittedName>
        <fullName evidence="2">Uncharacterized protein</fullName>
    </submittedName>
</protein>
<reference evidence="2 3" key="1">
    <citation type="submission" date="2019-04" db="EMBL/GenBank/DDBJ databases">
        <title>Fungal friends and foes A comparative genomics study of 23 Aspergillus species from section Flavi.</title>
        <authorList>
            <consortium name="DOE Joint Genome Institute"/>
            <person name="Kjaerbolling I."/>
            <person name="Vesth T.C."/>
            <person name="Frisvad J.C."/>
            <person name="Nybo J.L."/>
            <person name="Theobald S."/>
            <person name="Kildgaard S."/>
            <person name="Petersen T.I."/>
            <person name="Kuo A."/>
            <person name="Sato A."/>
            <person name="Lyhne E.K."/>
            <person name="Kogle M.E."/>
            <person name="Wiebenga A."/>
            <person name="Kun R.S."/>
            <person name="Lubbers R.J."/>
            <person name="Makela M.R."/>
            <person name="Barry K."/>
            <person name="Chovatia M."/>
            <person name="Clum A."/>
            <person name="Daum C."/>
            <person name="Haridas S."/>
            <person name="He G."/>
            <person name="LaButti K."/>
            <person name="Lipzen A."/>
            <person name="Mondo S."/>
            <person name="Pangilinan J."/>
            <person name="Riley R."/>
            <person name="Salamov A."/>
            <person name="Simmons B.A."/>
            <person name="Magnuson J.K."/>
            <person name="Henrissat B."/>
            <person name="Mortensen U.H."/>
            <person name="Larsen T.O."/>
            <person name="De vries R.P."/>
            <person name="Grigoriev I.V."/>
            <person name="Machida M."/>
            <person name="Baker S.E."/>
            <person name="Andersen M.R."/>
        </authorList>
    </citation>
    <scope>NUCLEOTIDE SEQUENCE [LARGE SCALE GENOMIC DNA]</scope>
    <source>
        <strain evidence="2 3">CBS 117618</strain>
    </source>
</reference>
<evidence type="ECO:0000313" key="2">
    <source>
        <dbReference type="EMBL" id="KAB8201346.1"/>
    </source>
</evidence>
<dbReference type="EMBL" id="ML735022">
    <property type="protein sequence ID" value="KAB8201346.1"/>
    <property type="molecule type" value="Genomic_DNA"/>
</dbReference>
<organism evidence="2 3">
    <name type="scientific">Aspergillus parasiticus</name>
    <dbReference type="NCBI Taxonomy" id="5067"/>
    <lineage>
        <taxon>Eukaryota</taxon>
        <taxon>Fungi</taxon>
        <taxon>Dikarya</taxon>
        <taxon>Ascomycota</taxon>
        <taxon>Pezizomycotina</taxon>
        <taxon>Eurotiomycetes</taxon>
        <taxon>Eurotiomycetidae</taxon>
        <taxon>Eurotiales</taxon>
        <taxon>Aspergillaceae</taxon>
        <taxon>Aspergillus</taxon>
        <taxon>Aspergillus subgen. Circumdati</taxon>
    </lineage>
</organism>
<evidence type="ECO:0000256" key="1">
    <source>
        <dbReference type="SAM" id="MobiDB-lite"/>
    </source>
</evidence>
<dbReference type="VEuPathDB" id="FungiDB:BDV34DRAFT_229411"/>
<dbReference type="Proteomes" id="UP000326532">
    <property type="component" value="Unassembled WGS sequence"/>
</dbReference>
<evidence type="ECO:0000313" key="3">
    <source>
        <dbReference type="Proteomes" id="UP000326532"/>
    </source>
</evidence>
<feature type="region of interest" description="Disordered" evidence="1">
    <location>
        <begin position="92"/>
        <end position="121"/>
    </location>
</feature>
<keyword evidence="3" id="KW-1185">Reference proteome</keyword>
<proteinExistence type="predicted"/>
<accession>A0A5N6D7X0</accession>
<name>A0A5N6D7X0_ASPPA</name>
<dbReference type="AlphaFoldDB" id="A0A5N6D7X0"/>
<feature type="compositionally biased region" description="Polar residues" evidence="1">
    <location>
        <begin position="110"/>
        <end position="121"/>
    </location>
</feature>